<protein>
    <submittedName>
        <fullName evidence="1">Uncharacterized protein</fullName>
    </submittedName>
</protein>
<organism evidence="1 2">
    <name type="scientific">Haloarcula taiwanensis</name>
    <dbReference type="NCBI Taxonomy" id="1932004"/>
    <lineage>
        <taxon>Archaea</taxon>
        <taxon>Methanobacteriati</taxon>
        <taxon>Methanobacteriota</taxon>
        <taxon>Stenosarchaea group</taxon>
        <taxon>Halobacteria</taxon>
        <taxon>Halobacteriales</taxon>
        <taxon>Haloarculaceae</taxon>
        <taxon>Haloarcula</taxon>
    </lineage>
</organism>
<dbReference type="OrthoDB" id="217582at2157"/>
<evidence type="ECO:0000313" key="2">
    <source>
        <dbReference type="Proteomes" id="UP000242917"/>
    </source>
</evidence>
<name>A0A2H4ZVA2_9EURY</name>
<dbReference type="AlphaFoldDB" id="A0A2H4ZVA2"/>
<sequence length="143" mass="15866">MQEIIQQLALVASQADESPEERTQRLKQVADDSGATARTLYEVEEDLRGLGWSALVDNEETVDQIEAKLQGFAPMFGLDPQRAEDQFGPETFIHLFSQYALARPEATAYAIATLDDVLTRRGLYDELDVDVPEPGEYSGSEGQ</sequence>
<dbReference type="KEGG" id="hta:BVU17_02335"/>
<keyword evidence="2" id="KW-1185">Reference proteome</keyword>
<evidence type="ECO:0000313" key="1">
    <source>
        <dbReference type="EMBL" id="AUG46414.1"/>
    </source>
</evidence>
<accession>A0A2H4ZVA2</accession>
<proteinExistence type="predicted"/>
<dbReference type="EMBL" id="CP019154">
    <property type="protein sequence ID" value="AUG46414.1"/>
    <property type="molecule type" value="Genomic_DNA"/>
</dbReference>
<dbReference type="Proteomes" id="UP000242917">
    <property type="component" value="Chromosome I"/>
</dbReference>
<gene>
    <name evidence="1" type="ORF">BVU17_02335</name>
</gene>
<reference evidence="1 2" key="1">
    <citation type="submission" date="2017-01" db="EMBL/GenBank/DDBJ databases">
        <title>A Red Light-Sensitive Sensory Rhodopsin I From Haloarcula taiwanensis, A New Haloarchaeon Isolated From Taiwan.</title>
        <authorList>
            <person name="Yang C.-S."/>
            <person name="Han Y.-A."/>
            <person name="Chen P.-C."/>
            <person name="Ng W.V."/>
            <person name="Chen T.-W."/>
        </authorList>
    </citation>
    <scope>NUCLEOTIDE SEQUENCE [LARGE SCALE GENOMIC DNA]</scope>
    <source>
        <strain evidence="1 2">Taiwanensis</strain>
    </source>
</reference>